<dbReference type="InParanoid" id="A0A6J0C492"/>
<reference evidence="8" key="1">
    <citation type="submission" date="2025-08" db="UniProtKB">
        <authorList>
            <consortium name="RefSeq"/>
        </authorList>
    </citation>
    <scope>IDENTIFICATION</scope>
    <source>
        <tissue evidence="8">Thorax and Abdomen</tissue>
    </source>
</reference>
<gene>
    <name evidence="8" type="primary">LOC107225309</name>
</gene>
<dbReference type="RefSeq" id="XP_015521219.2">
    <property type="nucleotide sequence ID" value="XM_015665733.2"/>
</dbReference>
<accession>A0A6J0C492</accession>
<feature type="compositionally biased region" description="Basic residues" evidence="5">
    <location>
        <begin position="452"/>
        <end position="461"/>
    </location>
</feature>
<feature type="region of interest" description="Disordered" evidence="5">
    <location>
        <begin position="351"/>
        <end position="379"/>
    </location>
</feature>
<dbReference type="Proteomes" id="UP000829291">
    <property type="component" value="Chromosome 6"/>
</dbReference>
<sequence length="510" mass="57458">MAENGSLVTVSGAALSLLLYENVRSMGDQIGFLVGEVLVYVTKNVTDSDRQVENIKTHVDISTIITYPSTNSLYNGIGHVDKEKLKAFIRDKSKHIVGWFRFRRNGSLVPTLQDKILHKELRSTLFNSDARNHEYFTMCLLNTSVSNRGGTHKFRHVFLRYKNGDFVPIPLRINNLGDDSSRPDGSDYKPTPLQKSLSETDAFTKIIKSLKLDVVKTPGTELVTCIQKAAEDYLEHLIPKLSASDREVAQLENKVWQLQTKILAKKLSSKTRERETFCLGNLNCRWEKNEQEREKKKLESKLSADRLRDELIDIFNDDSYAVRNQSMVQRQASYTNKQRNLVIQAQKSVNVNPNNFNQDGTKGKFNPDSSKPNTSRVQDPLAVSVAVTNINMTEKSLNKDSRSMSKESSSSPECLMFVNHVDHNDSNSNLGRGYGRNIGNQSETLDSSFGSKKARRGKPRTASHSQTPTEQHQPNVVAKLECPVSTLSYSQVTRKSNDANTIQSSDSQEY</sequence>
<comment type="subcellular location">
    <subcellularLocation>
        <location evidence="1">Nucleus</location>
    </subcellularLocation>
</comment>
<evidence type="ECO:0000256" key="5">
    <source>
        <dbReference type="SAM" id="MobiDB-lite"/>
    </source>
</evidence>
<feature type="coiled-coil region" evidence="4">
    <location>
        <begin position="241"/>
        <end position="308"/>
    </location>
</feature>
<organism evidence="8">
    <name type="scientific">Neodiprion lecontei</name>
    <name type="common">Redheaded pine sawfly</name>
    <dbReference type="NCBI Taxonomy" id="441921"/>
    <lineage>
        <taxon>Eukaryota</taxon>
        <taxon>Metazoa</taxon>
        <taxon>Ecdysozoa</taxon>
        <taxon>Arthropoda</taxon>
        <taxon>Hexapoda</taxon>
        <taxon>Insecta</taxon>
        <taxon>Pterygota</taxon>
        <taxon>Neoptera</taxon>
        <taxon>Endopterygota</taxon>
        <taxon>Hymenoptera</taxon>
        <taxon>Tenthredinoidea</taxon>
        <taxon>Diprionidae</taxon>
        <taxon>Diprioninae</taxon>
        <taxon>Neodiprion</taxon>
    </lineage>
</organism>
<dbReference type="AlphaFoldDB" id="A0A6J0C492"/>
<keyword evidence="7" id="KW-1185">Reference proteome</keyword>
<evidence type="ECO:0000256" key="3">
    <source>
        <dbReference type="ARBA" id="ARBA00023242"/>
    </source>
</evidence>
<feature type="region of interest" description="Disordered" evidence="5">
    <location>
        <begin position="422"/>
        <end position="478"/>
    </location>
</feature>
<feature type="compositionally biased region" description="Polar residues" evidence="5">
    <location>
        <begin position="438"/>
        <end position="450"/>
    </location>
</feature>
<dbReference type="GO" id="GO:0008017">
    <property type="term" value="F:microtubule binding"/>
    <property type="evidence" value="ECO:0007669"/>
    <property type="project" value="TreeGrafter"/>
</dbReference>
<dbReference type="Pfam" id="PF22299">
    <property type="entry name" value="BRISC_FAM175B_helical"/>
    <property type="match status" value="1"/>
</dbReference>
<dbReference type="OrthoDB" id="6358435at2759"/>
<dbReference type="GO" id="GO:0070536">
    <property type="term" value="P:protein K63-linked deubiquitination"/>
    <property type="evidence" value="ECO:0007669"/>
    <property type="project" value="TreeGrafter"/>
</dbReference>
<keyword evidence="3" id="KW-0539">Nucleus</keyword>
<evidence type="ECO:0000313" key="8">
    <source>
        <dbReference type="RefSeq" id="XP_015521219.2"/>
    </source>
</evidence>
<dbReference type="Pfam" id="PF21125">
    <property type="entry name" value="MPN_2A_DUB_like"/>
    <property type="match status" value="1"/>
</dbReference>
<proteinExistence type="predicted"/>
<feature type="region of interest" description="Disordered" evidence="5">
    <location>
        <begin position="490"/>
        <end position="510"/>
    </location>
</feature>
<dbReference type="PANTHER" id="PTHR31728">
    <property type="entry name" value="ABRAXAS FAMILY MEMBER"/>
    <property type="match status" value="1"/>
</dbReference>
<evidence type="ECO:0000256" key="2">
    <source>
        <dbReference type="ARBA" id="ARBA00023054"/>
    </source>
</evidence>
<dbReference type="PRINTS" id="PR02051">
    <property type="entry name" value="PROTEINF175"/>
</dbReference>
<dbReference type="GO" id="GO:0008608">
    <property type="term" value="P:attachment of spindle microtubules to kinetochore"/>
    <property type="evidence" value="ECO:0007669"/>
    <property type="project" value="TreeGrafter"/>
</dbReference>
<dbReference type="GO" id="GO:0031593">
    <property type="term" value="F:polyubiquitin modification-dependent protein binding"/>
    <property type="evidence" value="ECO:0007669"/>
    <property type="project" value="TreeGrafter"/>
</dbReference>
<evidence type="ECO:0000256" key="1">
    <source>
        <dbReference type="ARBA" id="ARBA00004123"/>
    </source>
</evidence>
<dbReference type="InterPro" id="IPR037518">
    <property type="entry name" value="MPN"/>
</dbReference>
<dbReference type="GeneID" id="107225309"/>
<evidence type="ECO:0000259" key="6">
    <source>
        <dbReference type="PROSITE" id="PS50249"/>
    </source>
</evidence>
<dbReference type="KEGG" id="nlo:107225309"/>
<evidence type="ECO:0000313" key="7">
    <source>
        <dbReference type="Proteomes" id="UP000829291"/>
    </source>
</evidence>
<protein>
    <submittedName>
        <fullName evidence="8">BRISC complex subunit FAM175B isoform X1</fullName>
    </submittedName>
</protein>
<name>A0A6J0C492_NEOLC</name>
<feature type="domain" description="MPN" evidence="6">
    <location>
        <begin position="7"/>
        <end position="160"/>
    </location>
</feature>
<dbReference type="CDD" id="cd23525">
    <property type="entry name" value="Abraxas_2_insects"/>
    <property type="match status" value="1"/>
</dbReference>
<keyword evidence="2 4" id="KW-0175">Coiled coil</keyword>
<feature type="compositionally biased region" description="Polar residues" evidence="5">
    <location>
        <begin position="367"/>
        <end position="377"/>
    </location>
</feature>
<dbReference type="GO" id="GO:0090307">
    <property type="term" value="P:mitotic spindle assembly"/>
    <property type="evidence" value="ECO:0007669"/>
    <property type="project" value="TreeGrafter"/>
</dbReference>
<feature type="compositionally biased region" description="Polar residues" evidence="5">
    <location>
        <begin position="462"/>
        <end position="474"/>
    </location>
</feature>
<dbReference type="PANTHER" id="PTHR31728:SF5">
    <property type="entry name" value="OS07G0540200 PROTEIN"/>
    <property type="match status" value="1"/>
</dbReference>
<dbReference type="PROSITE" id="PS50249">
    <property type="entry name" value="MPN"/>
    <property type="match status" value="1"/>
</dbReference>
<dbReference type="InterPro" id="IPR055064">
    <property type="entry name" value="BRISC_FAM175B_helical"/>
</dbReference>
<dbReference type="GO" id="GO:0005634">
    <property type="term" value="C:nucleus"/>
    <property type="evidence" value="ECO:0007669"/>
    <property type="project" value="UniProtKB-SubCell"/>
</dbReference>
<evidence type="ECO:0000256" key="4">
    <source>
        <dbReference type="SAM" id="Coils"/>
    </source>
</evidence>
<dbReference type="InterPro" id="IPR023238">
    <property type="entry name" value="FAM175"/>
</dbReference>
<feature type="compositionally biased region" description="Polar residues" evidence="5">
    <location>
        <begin position="351"/>
        <end position="360"/>
    </location>
</feature>